<dbReference type="RefSeq" id="WP_249513939.1">
    <property type="nucleotide sequence ID" value="NZ_CP093366.1"/>
</dbReference>
<gene>
    <name evidence="1" type="ORF">MOO45_05560</name>
</gene>
<dbReference type="Proteomes" id="UP000831495">
    <property type="component" value="Chromosome"/>
</dbReference>
<sequence length="101" mass="11633">MHILPIGSVVTLKEDQQTPLMIVNRAALFEEKKGKVGYFDYSAVLYPNGLDENEEMCFFNQSDIEQILFEGYQNDEEQNFAAQYEQLVSQSGYPQLTSHLF</sequence>
<keyword evidence="2" id="KW-1185">Reference proteome</keyword>
<protein>
    <submittedName>
        <fullName evidence="1">DUF4176 domain-containing protein</fullName>
    </submittedName>
</protein>
<accession>A0ABY4P814</accession>
<organism evidence="1 2">
    <name type="scientific">Bombilactobacillus folatiphilus</name>
    <dbReference type="NCBI Taxonomy" id="2923362"/>
    <lineage>
        <taxon>Bacteria</taxon>
        <taxon>Bacillati</taxon>
        <taxon>Bacillota</taxon>
        <taxon>Bacilli</taxon>
        <taxon>Lactobacillales</taxon>
        <taxon>Lactobacillaceae</taxon>
        <taxon>Bombilactobacillus</taxon>
    </lineage>
</organism>
<evidence type="ECO:0000313" key="2">
    <source>
        <dbReference type="Proteomes" id="UP000831495"/>
    </source>
</evidence>
<reference evidence="1" key="1">
    <citation type="journal article" date="2022" name="Int. J. Syst. Evol. Microbiol.">
        <title>Apilactobacillus apisilvae sp. nov., Nicolia spurrieriana gen. nov. sp. nov., Bombilactobacillus folatiphilus sp. nov. and Bombilactobacillus thymidiniphilus sp. nov., four new lactic acid bacterial isolates from stingless bees Tetragonula carbonaria and Austroplebeia australis.</title>
        <authorList>
            <person name="Oliphant S.A."/>
            <person name="Watson-Haigh N.S."/>
            <person name="Sumby K.M."/>
            <person name="Gardner J."/>
            <person name="Groom S."/>
            <person name="Jiranek V."/>
        </authorList>
    </citation>
    <scope>NUCLEOTIDE SEQUENCE</scope>
    <source>
        <strain evidence="1">SG4_D2</strain>
    </source>
</reference>
<evidence type="ECO:0000313" key="1">
    <source>
        <dbReference type="EMBL" id="UQS81669.1"/>
    </source>
</evidence>
<dbReference type="InterPro" id="IPR025233">
    <property type="entry name" value="DUF4176"/>
</dbReference>
<dbReference type="EMBL" id="CP093366">
    <property type="protein sequence ID" value="UQS81669.1"/>
    <property type="molecule type" value="Genomic_DNA"/>
</dbReference>
<name>A0ABY4P814_9LACO</name>
<proteinExistence type="predicted"/>
<dbReference type="Pfam" id="PF13780">
    <property type="entry name" value="DUF4176"/>
    <property type="match status" value="1"/>
</dbReference>